<evidence type="ECO:0000256" key="2">
    <source>
        <dbReference type="ARBA" id="ARBA00004141"/>
    </source>
</evidence>
<gene>
    <name evidence="15" type="ORF">LITE_LOCUS13473</name>
</gene>
<keyword evidence="12" id="KW-1208">Phospholipid metabolism</keyword>
<evidence type="ECO:0000256" key="13">
    <source>
        <dbReference type="RuleBase" id="RU003750"/>
    </source>
</evidence>
<dbReference type="InterPro" id="IPR050324">
    <property type="entry name" value="CDP-alcohol_PTase-I"/>
</dbReference>
<sequence length="525" mass="56765">MLHQPISPCGQNGGCGGGSGGTVGALLRKEIEYFTNLEHFEYPRGSLQAQGNSRKLASGSGKGIGNTAASRSSSGRSFWPLRIRWGRKKSAGAGGGGSGGGMLRPGMCSAVDVGRDGVGMISGRFGYRVLKQDDLSLEFAAIPKNAPSSSMVIFRSLRALTSKQQNINAVAGTLTYHRSFLTASTSTFPSSYALLPSLPRSPSSPPHCFLSPLSKWIAAPLLLRGHLFLASPPWKLLQSSTPLHLRGNGAALALLRKRRAEALNRLNSRLDSFKSRIRSSSAVAATTAAPYGFVVEEQSRRNRSAAEEWFWDSFANWPNFISISRLVSGPFLGWMIVNEMYSAAFVGLAISGASDWLDGYVARKMKIDSVVGSYLDPLADKCQWLSVYTGLCPCFNVVVVNEPWWLFCAAGLVGLVLFRDGGLVAATLYHRARSLGWKRDSWYDFVNLNGSGAEKVEPLYISKVNTVFQLLLVAAALLQPDFGTVETQVYVTYLSWLVASTTVGSSVAYGAKYLNNRSALLARKS</sequence>
<keyword evidence="11" id="KW-0594">Phospholipid biosynthesis</keyword>
<dbReference type="AlphaFoldDB" id="A0AAV0JBC7"/>
<evidence type="ECO:0000313" key="15">
    <source>
        <dbReference type="EMBL" id="CAI0407157.1"/>
    </source>
</evidence>
<evidence type="ECO:0000256" key="5">
    <source>
        <dbReference type="ARBA" id="ARBA00022679"/>
    </source>
</evidence>
<dbReference type="Gene3D" id="1.20.120.1760">
    <property type="match status" value="1"/>
</dbReference>
<reference evidence="15" key="1">
    <citation type="submission" date="2022-08" db="EMBL/GenBank/DDBJ databases">
        <authorList>
            <person name="Gutierrez-Valencia J."/>
        </authorList>
    </citation>
    <scope>NUCLEOTIDE SEQUENCE</scope>
</reference>
<dbReference type="GO" id="GO:0016020">
    <property type="term" value="C:membrane"/>
    <property type="evidence" value="ECO:0007669"/>
    <property type="project" value="UniProtKB-SubCell"/>
</dbReference>
<evidence type="ECO:0000256" key="12">
    <source>
        <dbReference type="ARBA" id="ARBA00023264"/>
    </source>
</evidence>
<keyword evidence="16" id="KW-1185">Reference proteome</keyword>
<feature type="region of interest" description="Disordered" evidence="14">
    <location>
        <begin position="48"/>
        <end position="75"/>
    </location>
</feature>
<evidence type="ECO:0000256" key="1">
    <source>
        <dbReference type="ARBA" id="ARBA00001936"/>
    </source>
</evidence>
<evidence type="ECO:0000256" key="9">
    <source>
        <dbReference type="ARBA" id="ARBA00023098"/>
    </source>
</evidence>
<comment type="similarity">
    <text evidence="3 13">Belongs to the CDP-alcohol phosphatidyltransferase class-I family.</text>
</comment>
<dbReference type="InterPro" id="IPR048254">
    <property type="entry name" value="CDP_ALCOHOL_P_TRANSF_CS"/>
</dbReference>
<dbReference type="EMBL" id="CAMGYJ010000004">
    <property type="protein sequence ID" value="CAI0407157.1"/>
    <property type="molecule type" value="Genomic_DNA"/>
</dbReference>
<evidence type="ECO:0000313" key="16">
    <source>
        <dbReference type="Proteomes" id="UP001154282"/>
    </source>
</evidence>
<protein>
    <recommendedName>
        <fullName evidence="17">Cardiolipin synthase</fullName>
    </recommendedName>
</protein>
<dbReference type="PANTHER" id="PTHR14269">
    <property type="entry name" value="CDP-DIACYLGLYCEROL--GLYCEROL-3-PHOSPHATE 3-PHOSPHATIDYLTRANSFERASE-RELATED"/>
    <property type="match status" value="1"/>
</dbReference>
<keyword evidence="8" id="KW-1133">Transmembrane helix</keyword>
<comment type="subcellular location">
    <subcellularLocation>
        <location evidence="2">Membrane</location>
        <topology evidence="2">Multi-pass membrane protein</topology>
    </subcellularLocation>
</comment>
<evidence type="ECO:0000256" key="6">
    <source>
        <dbReference type="ARBA" id="ARBA00022692"/>
    </source>
</evidence>
<evidence type="ECO:0000256" key="4">
    <source>
        <dbReference type="ARBA" id="ARBA00022516"/>
    </source>
</evidence>
<evidence type="ECO:0000256" key="3">
    <source>
        <dbReference type="ARBA" id="ARBA00010441"/>
    </source>
</evidence>
<keyword evidence="4" id="KW-0444">Lipid biosynthesis</keyword>
<keyword evidence="5 13" id="KW-0808">Transferase</keyword>
<name>A0AAV0JBC7_9ROSI</name>
<keyword evidence="10" id="KW-0472">Membrane</keyword>
<dbReference type="GO" id="GO:0043337">
    <property type="term" value="F:cardiolipin synthase (CMP-forming)"/>
    <property type="evidence" value="ECO:0007669"/>
    <property type="project" value="TreeGrafter"/>
</dbReference>
<evidence type="ECO:0008006" key="17">
    <source>
        <dbReference type="Google" id="ProtNLM"/>
    </source>
</evidence>
<dbReference type="GO" id="GO:0005739">
    <property type="term" value="C:mitochondrion"/>
    <property type="evidence" value="ECO:0007669"/>
    <property type="project" value="TreeGrafter"/>
</dbReference>
<dbReference type="Pfam" id="PF01066">
    <property type="entry name" value="CDP-OH_P_transf"/>
    <property type="match status" value="1"/>
</dbReference>
<evidence type="ECO:0000256" key="10">
    <source>
        <dbReference type="ARBA" id="ARBA00023136"/>
    </source>
</evidence>
<evidence type="ECO:0000256" key="14">
    <source>
        <dbReference type="SAM" id="MobiDB-lite"/>
    </source>
</evidence>
<proteinExistence type="inferred from homology"/>
<dbReference type="FunFam" id="1.20.120.1760:FF:000020">
    <property type="entry name" value="cardiolipin synthase (CMP-forming), mitochondrial"/>
    <property type="match status" value="1"/>
</dbReference>
<keyword evidence="7" id="KW-0809">Transit peptide</keyword>
<keyword evidence="9" id="KW-0443">Lipid metabolism</keyword>
<dbReference type="PROSITE" id="PS00379">
    <property type="entry name" value="CDP_ALCOHOL_P_TRANSF"/>
    <property type="match status" value="1"/>
</dbReference>
<accession>A0AAV0JBC7</accession>
<dbReference type="GO" id="GO:0032049">
    <property type="term" value="P:cardiolipin biosynthetic process"/>
    <property type="evidence" value="ECO:0007669"/>
    <property type="project" value="TreeGrafter"/>
</dbReference>
<dbReference type="InterPro" id="IPR000462">
    <property type="entry name" value="CDP-OH_P_trans"/>
</dbReference>
<keyword evidence="6" id="KW-0812">Transmembrane</keyword>
<dbReference type="Proteomes" id="UP001154282">
    <property type="component" value="Unassembled WGS sequence"/>
</dbReference>
<dbReference type="PANTHER" id="PTHR14269:SF60">
    <property type="entry name" value="CARDIOLIPIN SYNTHASE (CMP-FORMING)"/>
    <property type="match status" value="1"/>
</dbReference>
<organism evidence="15 16">
    <name type="scientific">Linum tenue</name>
    <dbReference type="NCBI Taxonomy" id="586396"/>
    <lineage>
        <taxon>Eukaryota</taxon>
        <taxon>Viridiplantae</taxon>
        <taxon>Streptophyta</taxon>
        <taxon>Embryophyta</taxon>
        <taxon>Tracheophyta</taxon>
        <taxon>Spermatophyta</taxon>
        <taxon>Magnoliopsida</taxon>
        <taxon>eudicotyledons</taxon>
        <taxon>Gunneridae</taxon>
        <taxon>Pentapetalae</taxon>
        <taxon>rosids</taxon>
        <taxon>fabids</taxon>
        <taxon>Malpighiales</taxon>
        <taxon>Linaceae</taxon>
        <taxon>Linum</taxon>
    </lineage>
</organism>
<comment type="caution">
    <text evidence="15">The sequence shown here is derived from an EMBL/GenBank/DDBJ whole genome shotgun (WGS) entry which is preliminary data.</text>
</comment>
<evidence type="ECO:0000256" key="11">
    <source>
        <dbReference type="ARBA" id="ARBA00023209"/>
    </source>
</evidence>
<evidence type="ECO:0000256" key="8">
    <source>
        <dbReference type="ARBA" id="ARBA00022989"/>
    </source>
</evidence>
<dbReference type="InterPro" id="IPR043130">
    <property type="entry name" value="CDP-OH_PTrfase_TM_dom"/>
</dbReference>
<comment type="cofactor">
    <cofactor evidence="1">
        <name>Mn(2+)</name>
        <dbReference type="ChEBI" id="CHEBI:29035"/>
    </cofactor>
</comment>
<evidence type="ECO:0000256" key="7">
    <source>
        <dbReference type="ARBA" id="ARBA00022946"/>
    </source>
</evidence>